<keyword evidence="3" id="KW-1185">Reference proteome</keyword>
<evidence type="ECO:0008006" key="4">
    <source>
        <dbReference type="Google" id="ProtNLM"/>
    </source>
</evidence>
<sequence length="140" mass="15859">MTNEDLSFDYDQALHQCNKLEQDGKASLEASIAATEAWADQQTVERWGTEPGAIRFRTAYRNFILALTHELRINAAELDEFTARLRAAIHEFKDNEEQLEQAVKNIVDDIGAKSQYHSFLPVAEVANMGSSMLPPNMRME</sequence>
<evidence type="ECO:0000313" key="3">
    <source>
        <dbReference type="Proteomes" id="UP000185612"/>
    </source>
</evidence>
<dbReference type="RefSeq" id="WP_073826446.1">
    <property type="nucleotide sequence ID" value="NZ_MQVS01000019.1"/>
</dbReference>
<dbReference type="AlphaFoldDB" id="A0A1Q5PT63"/>
<dbReference type="OrthoDB" id="3268833at2"/>
<dbReference type="InParanoid" id="A0A1Q5PT63"/>
<reference evidence="3" key="1">
    <citation type="submission" date="2016-12" db="EMBL/GenBank/DDBJ databases">
        <authorList>
            <person name="Meng X."/>
        </authorList>
    </citation>
    <scope>NUCLEOTIDE SEQUENCE [LARGE SCALE GENOMIC DNA]</scope>
    <source>
        <strain evidence="3">DSM 20732</strain>
    </source>
</reference>
<dbReference type="Proteomes" id="UP000185612">
    <property type="component" value="Unassembled WGS sequence"/>
</dbReference>
<feature type="coiled-coil region" evidence="1">
    <location>
        <begin position="78"/>
        <end position="109"/>
    </location>
</feature>
<comment type="caution">
    <text evidence="2">The sequence shown here is derived from an EMBL/GenBank/DDBJ whole genome shotgun (WGS) entry which is preliminary data.</text>
</comment>
<protein>
    <recommendedName>
        <fullName evidence="4">WXG100 family type VII secretion target</fullName>
    </recommendedName>
</protein>
<evidence type="ECO:0000256" key="1">
    <source>
        <dbReference type="SAM" id="Coils"/>
    </source>
</evidence>
<proteinExistence type="predicted"/>
<gene>
    <name evidence="2" type="ORF">BSZ40_11070</name>
</gene>
<name>A0A1Q5PT63_9ACTO</name>
<accession>A0A1Q5PT63</accession>
<evidence type="ECO:0000313" key="2">
    <source>
        <dbReference type="EMBL" id="OKL50716.1"/>
    </source>
</evidence>
<keyword evidence="1" id="KW-0175">Coiled coil</keyword>
<dbReference type="EMBL" id="MQVS01000019">
    <property type="protein sequence ID" value="OKL50716.1"/>
    <property type="molecule type" value="Genomic_DNA"/>
</dbReference>
<organism evidence="2 3">
    <name type="scientific">Buchananella hordeovulneris</name>
    <dbReference type="NCBI Taxonomy" id="52770"/>
    <lineage>
        <taxon>Bacteria</taxon>
        <taxon>Bacillati</taxon>
        <taxon>Actinomycetota</taxon>
        <taxon>Actinomycetes</taxon>
        <taxon>Actinomycetales</taxon>
        <taxon>Actinomycetaceae</taxon>
        <taxon>Buchananella</taxon>
    </lineage>
</organism>